<name>A0ABU2TJF3_9ACTN</name>
<evidence type="ECO:0000256" key="2">
    <source>
        <dbReference type="ARBA" id="ARBA00022448"/>
    </source>
</evidence>
<organism evidence="6 7">
    <name type="scientific">Streptomyces mooreae</name>
    <dbReference type="NCBI Taxonomy" id="3075523"/>
    <lineage>
        <taxon>Bacteria</taxon>
        <taxon>Bacillati</taxon>
        <taxon>Actinomycetota</taxon>
        <taxon>Actinomycetes</taxon>
        <taxon>Kitasatosporales</taxon>
        <taxon>Streptomycetaceae</taxon>
        <taxon>Streptomyces</taxon>
    </lineage>
</organism>
<proteinExistence type="inferred from homology"/>
<feature type="region of interest" description="Disordered" evidence="4">
    <location>
        <begin position="1"/>
        <end position="31"/>
    </location>
</feature>
<sequence>MTTHAPTHTPAHAPGDAPGNGPGGTSHHSGRSRTVPFAALLALAALTATACGASEPPSLFAHGKASVGTKNDQPGTGVVHVYKFSGFDITVTRQLLKAVGAEPDFGIVPSEDRSTVLTEKKKDLVAATFSITADRMKKLDFAGPYAVTFQGIMVRKNDNRIHRPEDLAGKHVCTWPGTTSFTTLDRPAYQRIQLYQAADASSCIRDLKETKVADAVSTDQMILYGFTQENPDLKVVPGLTYGSANRYGIAMAKGHRQDCLKLQDALRDYVTDNSWNQDFSTSLWSIPKADPRWETNYKPSVAAIDSLSCHDEPQTS</sequence>
<evidence type="ECO:0000259" key="5">
    <source>
        <dbReference type="SMART" id="SM00062"/>
    </source>
</evidence>
<dbReference type="PANTHER" id="PTHR30085:SF6">
    <property type="entry name" value="ABC TRANSPORTER GLUTAMINE-BINDING PROTEIN GLNH"/>
    <property type="match status" value="1"/>
</dbReference>
<evidence type="ECO:0000256" key="3">
    <source>
        <dbReference type="ARBA" id="ARBA00022729"/>
    </source>
</evidence>
<dbReference type="SUPFAM" id="SSF53850">
    <property type="entry name" value="Periplasmic binding protein-like II"/>
    <property type="match status" value="1"/>
</dbReference>
<dbReference type="PANTHER" id="PTHR30085">
    <property type="entry name" value="AMINO ACID ABC TRANSPORTER PERMEASE"/>
    <property type="match status" value="1"/>
</dbReference>
<dbReference type="InterPro" id="IPR051455">
    <property type="entry name" value="Bact_solute-bind_prot3"/>
</dbReference>
<evidence type="ECO:0000256" key="1">
    <source>
        <dbReference type="ARBA" id="ARBA00010333"/>
    </source>
</evidence>
<protein>
    <submittedName>
        <fullName evidence="6">Transporter substrate-binding domain-containing protein</fullName>
    </submittedName>
</protein>
<dbReference type="InterPro" id="IPR001638">
    <property type="entry name" value="Solute-binding_3/MltF_N"/>
</dbReference>
<comment type="caution">
    <text evidence="6">The sequence shown here is derived from an EMBL/GenBank/DDBJ whole genome shotgun (WGS) entry which is preliminary data.</text>
</comment>
<dbReference type="Pfam" id="PF00497">
    <property type="entry name" value="SBP_bac_3"/>
    <property type="match status" value="1"/>
</dbReference>
<keyword evidence="7" id="KW-1185">Reference proteome</keyword>
<feature type="compositionally biased region" description="Low complexity" evidence="4">
    <location>
        <begin position="1"/>
        <end position="17"/>
    </location>
</feature>
<dbReference type="Gene3D" id="3.40.190.10">
    <property type="entry name" value="Periplasmic binding protein-like II"/>
    <property type="match status" value="2"/>
</dbReference>
<evidence type="ECO:0000313" key="6">
    <source>
        <dbReference type="EMBL" id="MDT0461052.1"/>
    </source>
</evidence>
<dbReference type="SMART" id="SM00062">
    <property type="entry name" value="PBPb"/>
    <property type="match status" value="1"/>
</dbReference>
<comment type="similarity">
    <text evidence="1">Belongs to the bacterial solute-binding protein 3 family.</text>
</comment>
<evidence type="ECO:0000313" key="7">
    <source>
        <dbReference type="Proteomes" id="UP001180551"/>
    </source>
</evidence>
<keyword evidence="3" id="KW-0732">Signal</keyword>
<dbReference type="RefSeq" id="WP_311627968.1">
    <property type="nucleotide sequence ID" value="NZ_JAVRFE010000088.1"/>
</dbReference>
<dbReference type="Proteomes" id="UP001180551">
    <property type="component" value="Unassembled WGS sequence"/>
</dbReference>
<dbReference type="EMBL" id="JAVRFE010000088">
    <property type="protein sequence ID" value="MDT0461052.1"/>
    <property type="molecule type" value="Genomic_DNA"/>
</dbReference>
<reference evidence="6" key="1">
    <citation type="submission" date="2024-05" db="EMBL/GenBank/DDBJ databases">
        <title>30 novel species of actinomycetes from the DSMZ collection.</title>
        <authorList>
            <person name="Nouioui I."/>
        </authorList>
    </citation>
    <scope>NUCLEOTIDE SEQUENCE</scope>
    <source>
        <strain evidence="6">DSM 41527</strain>
    </source>
</reference>
<keyword evidence="2" id="KW-0813">Transport</keyword>
<feature type="domain" description="Solute-binding protein family 3/N-terminal" evidence="5">
    <location>
        <begin position="64"/>
        <end position="283"/>
    </location>
</feature>
<evidence type="ECO:0000256" key="4">
    <source>
        <dbReference type="SAM" id="MobiDB-lite"/>
    </source>
</evidence>
<gene>
    <name evidence="6" type="ORF">RM550_36015</name>
</gene>
<accession>A0ABU2TJF3</accession>